<dbReference type="InterPro" id="IPR019425">
    <property type="entry name" value="7TM_GPCR_serpentine_rcpt_Srt"/>
</dbReference>
<dbReference type="PANTHER" id="PTHR23021">
    <property type="entry name" value="SERPENTINE RECEPTOR, CLASS T"/>
    <property type="match status" value="1"/>
</dbReference>
<evidence type="ECO:0000256" key="1">
    <source>
        <dbReference type="ARBA" id="ARBA00004370"/>
    </source>
</evidence>
<dbReference type="InterPro" id="IPR017452">
    <property type="entry name" value="GPCR_Rhodpsn_7TM"/>
</dbReference>
<feature type="transmembrane region" description="Helical" evidence="5">
    <location>
        <begin position="166"/>
        <end position="184"/>
    </location>
</feature>
<dbReference type="EMBL" id="JAKKPZ010000154">
    <property type="protein sequence ID" value="KAI1700154.1"/>
    <property type="molecule type" value="Genomic_DNA"/>
</dbReference>
<reference evidence="7" key="1">
    <citation type="submission" date="2022-01" db="EMBL/GenBank/DDBJ databases">
        <title>Genome Sequence Resource for Two Populations of Ditylenchus destructor, the Migratory Endoparasitic Phytonematode.</title>
        <authorList>
            <person name="Zhang H."/>
            <person name="Lin R."/>
            <person name="Xie B."/>
        </authorList>
    </citation>
    <scope>NUCLEOTIDE SEQUENCE</scope>
    <source>
        <strain evidence="7">BazhouSP</strain>
    </source>
</reference>
<evidence type="ECO:0000256" key="3">
    <source>
        <dbReference type="ARBA" id="ARBA00022989"/>
    </source>
</evidence>
<dbReference type="SUPFAM" id="SSF81321">
    <property type="entry name" value="Family A G protein-coupled receptor-like"/>
    <property type="match status" value="1"/>
</dbReference>
<accession>A0AAD4MMP2</accession>
<proteinExistence type="predicted"/>
<evidence type="ECO:0000256" key="2">
    <source>
        <dbReference type="ARBA" id="ARBA00022692"/>
    </source>
</evidence>
<dbReference type="AlphaFoldDB" id="A0AAD4MMP2"/>
<evidence type="ECO:0000259" key="6">
    <source>
        <dbReference type="PROSITE" id="PS50262"/>
    </source>
</evidence>
<feature type="transmembrane region" description="Helical" evidence="5">
    <location>
        <begin position="33"/>
        <end position="55"/>
    </location>
</feature>
<feature type="transmembrane region" description="Helical" evidence="5">
    <location>
        <begin position="6"/>
        <end position="21"/>
    </location>
</feature>
<keyword evidence="3 5" id="KW-1133">Transmembrane helix</keyword>
<dbReference type="Proteomes" id="UP001201812">
    <property type="component" value="Unassembled WGS sequence"/>
</dbReference>
<feature type="transmembrane region" description="Helical" evidence="5">
    <location>
        <begin position="230"/>
        <end position="248"/>
    </location>
</feature>
<evidence type="ECO:0000313" key="7">
    <source>
        <dbReference type="EMBL" id="KAI1700154.1"/>
    </source>
</evidence>
<feature type="transmembrane region" description="Helical" evidence="5">
    <location>
        <begin position="109"/>
        <end position="130"/>
    </location>
</feature>
<dbReference type="InterPro" id="IPR019430">
    <property type="entry name" value="7TM_GPCR_serpentine_rcpt_Srx"/>
</dbReference>
<organism evidence="7 8">
    <name type="scientific">Ditylenchus destructor</name>
    <dbReference type="NCBI Taxonomy" id="166010"/>
    <lineage>
        <taxon>Eukaryota</taxon>
        <taxon>Metazoa</taxon>
        <taxon>Ecdysozoa</taxon>
        <taxon>Nematoda</taxon>
        <taxon>Chromadorea</taxon>
        <taxon>Rhabditida</taxon>
        <taxon>Tylenchina</taxon>
        <taxon>Tylenchomorpha</taxon>
        <taxon>Sphaerularioidea</taxon>
        <taxon>Anguinidae</taxon>
        <taxon>Anguininae</taxon>
        <taxon>Ditylenchus</taxon>
    </lineage>
</organism>
<dbReference type="PROSITE" id="PS50262">
    <property type="entry name" value="G_PROTEIN_RECEP_F1_2"/>
    <property type="match status" value="1"/>
</dbReference>
<protein>
    <submittedName>
        <fullName evidence="7">Serpentine type 7TM GPCR chemoreceptor srx domain-containing protein</fullName>
    </submittedName>
</protein>
<name>A0AAD4MMP2_9BILA</name>
<comment type="caution">
    <text evidence="7">The sequence shown here is derived from an EMBL/GenBank/DDBJ whole genome shotgun (WGS) entry which is preliminary data.</text>
</comment>
<dbReference type="GO" id="GO:0016020">
    <property type="term" value="C:membrane"/>
    <property type="evidence" value="ECO:0007669"/>
    <property type="project" value="UniProtKB-SubCell"/>
</dbReference>
<comment type="subcellular location">
    <subcellularLocation>
        <location evidence="1">Membrane</location>
    </subcellularLocation>
</comment>
<feature type="transmembrane region" description="Helical" evidence="5">
    <location>
        <begin position="67"/>
        <end position="88"/>
    </location>
</feature>
<evidence type="ECO:0000256" key="4">
    <source>
        <dbReference type="ARBA" id="ARBA00023136"/>
    </source>
</evidence>
<evidence type="ECO:0000313" key="8">
    <source>
        <dbReference type="Proteomes" id="UP001201812"/>
    </source>
</evidence>
<evidence type="ECO:0000256" key="5">
    <source>
        <dbReference type="SAM" id="Phobius"/>
    </source>
</evidence>
<keyword evidence="2 5" id="KW-0812">Transmembrane</keyword>
<dbReference type="Pfam" id="PF10328">
    <property type="entry name" value="7TM_GPCR_Srx"/>
    <property type="match status" value="1"/>
</dbReference>
<keyword evidence="4 5" id="KW-0472">Membrane</keyword>
<feature type="transmembrane region" description="Helical" evidence="5">
    <location>
        <begin position="260"/>
        <end position="282"/>
    </location>
</feature>
<sequence>MCMAVVALPLQLITIPVFLIYEEYRSSICYRIMLSIGIADTFQILVHLIMAISLAFDIGVDGPLEEIMGSLLFPAFVVAILQQLVLALNRFLVLLHLNVPKVESKRERLCFNALIFACWVWAAILCVVYLSPVCNMNFDEGTFQLDYDKNSTLCELVEDVEFYTTLPAPVIGLFTYVVIVYRLIKDRKEFNVRSTSVTDMRTFGDSQFGTSINNHQKYNQRLLTARELRILVQCIVGFVFAWIVYVPWQFKDTDSLRTRYFFAGITMLWIIFCAIQPAMYLIMNRKIRRRSLQLFMYFTRNRQTTPETMNYIKK</sequence>
<gene>
    <name evidence="7" type="ORF">DdX_16874</name>
</gene>
<dbReference type="Gene3D" id="1.20.1070.10">
    <property type="entry name" value="Rhodopsin 7-helix transmembrane proteins"/>
    <property type="match status" value="1"/>
</dbReference>
<feature type="domain" description="G-protein coupled receptors family 1 profile" evidence="6">
    <location>
        <begin position="10"/>
        <end position="280"/>
    </location>
</feature>
<keyword evidence="8" id="KW-1185">Reference proteome</keyword>